<dbReference type="AlphaFoldDB" id="A0A316ZD60"/>
<feature type="domain" description="Cation/H+ exchanger transmembrane" evidence="7">
    <location>
        <begin position="27"/>
        <end position="424"/>
    </location>
</feature>
<dbReference type="GO" id="GO:0005886">
    <property type="term" value="C:plasma membrane"/>
    <property type="evidence" value="ECO:0007669"/>
    <property type="project" value="InterPro"/>
</dbReference>
<dbReference type="RefSeq" id="XP_025599996.1">
    <property type="nucleotide sequence ID" value="XM_025745061.1"/>
</dbReference>
<dbReference type="STRING" id="58919.A0A316ZD60"/>
<feature type="transmembrane region" description="Helical" evidence="6">
    <location>
        <begin position="134"/>
        <end position="155"/>
    </location>
</feature>
<feature type="compositionally biased region" description="Basic and acidic residues" evidence="5">
    <location>
        <begin position="527"/>
        <end position="536"/>
    </location>
</feature>
<name>A0A316ZD60_9BASI</name>
<feature type="transmembrane region" description="Helical" evidence="6">
    <location>
        <begin position="206"/>
        <end position="227"/>
    </location>
</feature>
<reference evidence="8 9" key="1">
    <citation type="journal article" date="2018" name="Mol. Biol. Evol.">
        <title>Broad Genomic Sampling Reveals a Smut Pathogenic Ancestry of the Fungal Clade Ustilaginomycotina.</title>
        <authorList>
            <person name="Kijpornyongpan T."/>
            <person name="Mondo S.J."/>
            <person name="Barry K."/>
            <person name="Sandor L."/>
            <person name="Lee J."/>
            <person name="Lipzen A."/>
            <person name="Pangilinan J."/>
            <person name="LaButti K."/>
            <person name="Hainaut M."/>
            <person name="Henrissat B."/>
            <person name="Grigoriev I.V."/>
            <person name="Spatafora J.W."/>
            <person name="Aime M.C."/>
        </authorList>
    </citation>
    <scope>NUCLEOTIDE SEQUENCE [LARGE SCALE GENOMIC DNA]</scope>
    <source>
        <strain evidence="8 9">MCA 4186</strain>
    </source>
</reference>
<evidence type="ECO:0000256" key="1">
    <source>
        <dbReference type="ARBA" id="ARBA00004141"/>
    </source>
</evidence>
<feature type="transmembrane region" description="Helical" evidence="6">
    <location>
        <begin position="105"/>
        <end position="128"/>
    </location>
</feature>
<evidence type="ECO:0000256" key="6">
    <source>
        <dbReference type="SAM" id="Phobius"/>
    </source>
</evidence>
<dbReference type="InterPro" id="IPR004712">
    <property type="entry name" value="Na+/H+_antiporter_fungi"/>
</dbReference>
<evidence type="ECO:0000256" key="2">
    <source>
        <dbReference type="ARBA" id="ARBA00022692"/>
    </source>
</evidence>
<evidence type="ECO:0000256" key="5">
    <source>
        <dbReference type="SAM" id="MobiDB-lite"/>
    </source>
</evidence>
<sequence>MAIELELTPLNVIAASFGTFLLAYGALSHFIKERLYLGEAPFALLFGIALQHYGVPGELKGAPGHGADPLDAFGLGLSRFIIGTQLVLVGVQLPYKYPKTEWRSLAVLLLPVMTLMWGMTTLVTWLALPDVPVLVALVIAAAVTPTDPVLSSAIVKGSFADQYVSPRIRNLISAESGANDGFALPFMFIAASLLKEETPAAALKSWVLETCLWSVFGSVVFGAALGYGANRLLQLAADKHLIDKESFLLYAVALGVLIVGLGGILATDDLLACFVAGNALTWDDWYRRETEEDELQNVTDLICNSVFFTFVGVTVPWSAFNDPALGLTYGNLTLLCVGVLFLRRVPAMMLFYRAIPQIADSGEALFMGWMAPIGAGSIFYTFLILEEFKAESENADDLRIRALVKPVIYALVLSSIVAHTLMVPVIKLGFEWLGIDSIKMYEPAPGEGSLAGGNESIEQAEDDAYEAGAGPAPGSHHAGSRLSQLSEGAQQRAVEEHGAYLSSGKYDPHPSWRISSGHKLGPHVVTRGHDGTDVQQHDFQPSAWQRNRMSRASRGSLRGAPRGADYGSLEQGGGGGGH</sequence>
<dbReference type="Proteomes" id="UP000245946">
    <property type="component" value="Unassembled WGS sequence"/>
</dbReference>
<feature type="transmembrane region" description="Helical" evidence="6">
    <location>
        <begin position="73"/>
        <end position="93"/>
    </location>
</feature>
<dbReference type="GeneID" id="37272605"/>
<dbReference type="InterPro" id="IPR006153">
    <property type="entry name" value="Cation/H_exchanger_TM"/>
</dbReference>
<feature type="transmembrane region" description="Helical" evidence="6">
    <location>
        <begin position="35"/>
        <end position="53"/>
    </location>
</feature>
<keyword evidence="9" id="KW-1185">Reference proteome</keyword>
<proteinExistence type="predicted"/>
<keyword evidence="2 6" id="KW-0812">Transmembrane</keyword>
<keyword evidence="4 6" id="KW-0472">Membrane</keyword>
<dbReference type="PANTHER" id="PTHR31382">
    <property type="entry name" value="NA(+)/H(+) ANTIPORTER"/>
    <property type="match status" value="1"/>
</dbReference>
<evidence type="ECO:0000256" key="3">
    <source>
        <dbReference type="ARBA" id="ARBA00022989"/>
    </source>
</evidence>
<dbReference type="GO" id="GO:0042391">
    <property type="term" value="P:regulation of membrane potential"/>
    <property type="evidence" value="ECO:0007669"/>
    <property type="project" value="InterPro"/>
</dbReference>
<evidence type="ECO:0000313" key="9">
    <source>
        <dbReference type="Proteomes" id="UP000245946"/>
    </source>
</evidence>
<dbReference type="EMBL" id="KZ819287">
    <property type="protein sequence ID" value="PWN99717.1"/>
    <property type="molecule type" value="Genomic_DNA"/>
</dbReference>
<dbReference type="GO" id="GO:0120029">
    <property type="term" value="P:proton export across plasma membrane"/>
    <property type="evidence" value="ECO:0007669"/>
    <property type="project" value="InterPro"/>
</dbReference>
<dbReference type="GO" id="GO:0036376">
    <property type="term" value="P:sodium ion export across plasma membrane"/>
    <property type="evidence" value="ECO:0007669"/>
    <property type="project" value="InterPro"/>
</dbReference>
<dbReference type="PANTHER" id="PTHR31382:SF3">
    <property type="entry name" value="SODIUM ION_PROTON EXCHANGER (EUROFUNG)"/>
    <property type="match status" value="1"/>
</dbReference>
<evidence type="ECO:0000256" key="4">
    <source>
        <dbReference type="ARBA" id="ARBA00023136"/>
    </source>
</evidence>
<dbReference type="OrthoDB" id="2190219at2759"/>
<evidence type="ECO:0000313" key="8">
    <source>
        <dbReference type="EMBL" id="PWN99717.1"/>
    </source>
</evidence>
<organism evidence="8 9">
    <name type="scientific">Tilletiopsis washingtonensis</name>
    <dbReference type="NCBI Taxonomy" id="58919"/>
    <lineage>
        <taxon>Eukaryota</taxon>
        <taxon>Fungi</taxon>
        <taxon>Dikarya</taxon>
        <taxon>Basidiomycota</taxon>
        <taxon>Ustilaginomycotina</taxon>
        <taxon>Exobasidiomycetes</taxon>
        <taxon>Entylomatales</taxon>
        <taxon>Entylomatales incertae sedis</taxon>
        <taxon>Tilletiopsis</taxon>
    </lineage>
</organism>
<feature type="compositionally biased region" description="Low complexity" evidence="5">
    <location>
        <begin position="467"/>
        <end position="477"/>
    </location>
</feature>
<comment type="subcellular location">
    <subcellularLocation>
        <location evidence="1">Membrane</location>
        <topology evidence="1">Multi-pass membrane protein</topology>
    </subcellularLocation>
</comment>
<feature type="compositionally biased region" description="Polar residues" evidence="5">
    <location>
        <begin position="537"/>
        <end position="547"/>
    </location>
</feature>
<feature type="transmembrane region" description="Helical" evidence="6">
    <location>
        <begin position="12"/>
        <end position="28"/>
    </location>
</feature>
<gene>
    <name evidence="8" type="ORF">FA09DRAFT_359125</name>
</gene>
<feature type="transmembrane region" description="Helical" evidence="6">
    <location>
        <begin position="324"/>
        <end position="343"/>
    </location>
</feature>
<feature type="transmembrane region" description="Helical" evidence="6">
    <location>
        <begin position="176"/>
        <end position="194"/>
    </location>
</feature>
<feature type="transmembrane region" description="Helical" evidence="6">
    <location>
        <begin position="247"/>
        <end position="266"/>
    </location>
</feature>
<keyword evidence="3 6" id="KW-1133">Transmembrane helix</keyword>
<feature type="region of interest" description="Disordered" evidence="5">
    <location>
        <begin position="465"/>
        <end position="578"/>
    </location>
</feature>
<feature type="transmembrane region" description="Helical" evidence="6">
    <location>
        <begin position="364"/>
        <end position="385"/>
    </location>
</feature>
<accession>A0A316ZD60</accession>
<evidence type="ECO:0000259" key="7">
    <source>
        <dbReference type="Pfam" id="PF00999"/>
    </source>
</evidence>
<protein>
    <recommendedName>
        <fullName evidence="7">Cation/H+ exchanger transmembrane domain-containing protein</fullName>
    </recommendedName>
</protein>
<dbReference type="GO" id="GO:0015385">
    <property type="term" value="F:sodium:proton antiporter activity"/>
    <property type="evidence" value="ECO:0007669"/>
    <property type="project" value="InterPro"/>
</dbReference>
<dbReference type="Pfam" id="PF00999">
    <property type="entry name" value="Na_H_Exchanger"/>
    <property type="match status" value="1"/>
</dbReference>
<feature type="transmembrane region" description="Helical" evidence="6">
    <location>
        <begin position="407"/>
        <end position="430"/>
    </location>
</feature>